<feature type="region of interest" description="Disordered" evidence="1">
    <location>
        <begin position="115"/>
        <end position="141"/>
    </location>
</feature>
<feature type="compositionally biased region" description="Basic and acidic residues" evidence="1">
    <location>
        <begin position="39"/>
        <end position="51"/>
    </location>
</feature>
<evidence type="ECO:0000313" key="2">
    <source>
        <dbReference type="EMBL" id="KAB8337135.1"/>
    </source>
</evidence>
<comment type="caution">
    <text evidence="2">The sequence shown here is derived from an EMBL/GenBank/DDBJ whole genome shotgun (WGS) entry which is preliminary data.</text>
</comment>
<keyword evidence="3" id="KW-1185">Reference proteome</keyword>
<dbReference type="EMBL" id="VIBQ01000009">
    <property type="protein sequence ID" value="KAB8337135.1"/>
    <property type="molecule type" value="Genomic_DNA"/>
</dbReference>
<reference evidence="2 3" key="1">
    <citation type="submission" date="2019-06" db="EMBL/GenBank/DDBJ databases">
        <title>A chromosomal-level reference genome of Carpinus fangiana (Coryloideae, Betulaceae).</title>
        <authorList>
            <person name="Yang X."/>
            <person name="Wang Z."/>
            <person name="Zhang L."/>
            <person name="Hao G."/>
            <person name="Liu J."/>
            <person name="Yang Y."/>
        </authorList>
    </citation>
    <scope>NUCLEOTIDE SEQUENCE [LARGE SCALE GENOMIC DNA]</scope>
    <source>
        <strain evidence="2">Cfa_2016G</strain>
        <tissue evidence="2">Leaf</tissue>
    </source>
</reference>
<feature type="compositionally biased region" description="Polar residues" evidence="1">
    <location>
        <begin position="124"/>
        <end position="136"/>
    </location>
</feature>
<organism evidence="2 3">
    <name type="scientific">Carpinus fangiana</name>
    <dbReference type="NCBI Taxonomy" id="176857"/>
    <lineage>
        <taxon>Eukaryota</taxon>
        <taxon>Viridiplantae</taxon>
        <taxon>Streptophyta</taxon>
        <taxon>Embryophyta</taxon>
        <taxon>Tracheophyta</taxon>
        <taxon>Spermatophyta</taxon>
        <taxon>Magnoliopsida</taxon>
        <taxon>eudicotyledons</taxon>
        <taxon>Gunneridae</taxon>
        <taxon>Pentapetalae</taxon>
        <taxon>rosids</taxon>
        <taxon>fabids</taxon>
        <taxon>Fagales</taxon>
        <taxon>Betulaceae</taxon>
        <taxon>Carpinus</taxon>
    </lineage>
</organism>
<dbReference type="Proteomes" id="UP000327013">
    <property type="component" value="Unassembled WGS sequence"/>
</dbReference>
<evidence type="ECO:0000256" key="1">
    <source>
        <dbReference type="SAM" id="MobiDB-lite"/>
    </source>
</evidence>
<evidence type="ECO:0000313" key="3">
    <source>
        <dbReference type="Proteomes" id="UP000327013"/>
    </source>
</evidence>
<proteinExistence type="predicted"/>
<name>A0A5N6KPY4_9ROSI</name>
<feature type="region of interest" description="Disordered" evidence="1">
    <location>
        <begin position="15"/>
        <end position="71"/>
    </location>
</feature>
<sequence>MNVCEVVSVKRWLDAPDPEGPALPHSLSDKGRSTKRGYVGKEMEGNVEHRLPRMPKNRPSSNPTQKELPGRIKKLEESLRECDRRKQDFSIHVQNLARQVASENEMLRSLAAKLEHHPGRSDTHSNQQDASTTSDLTDMPIGKRSLEQPQLIHTGTPACVNGKAGLHDGPGQPISNLAPPLPIKTVKNGCPCASQSPKLAIPPGLGSIHGDDVKRHAAGNVVSCKQAISIIETAKSGQEIDELRAALGCTSSCCPDLDMCDIENGLLMMVLDGAI</sequence>
<protein>
    <submittedName>
        <fullName evidence="2">Uncharacterized protein</fullName>
    </submittedName>
</protein>
<dbReference type="AlphaFoldDB" id="A0A5N6KPY4"/>
<gene>
    <name evidence="2" type="ORF">FH972_021439</name>
</gene>
<accession>A0A5N6KPY4</accession>